<comment type="caution">
    <text evidence="1">The sequence shown here is derived from an EMBL/GenBank/DDBJ whole genome shotgun (WGS) entry which is preliminary data.</text>
</comment>
<evidence type="ECO:0000313" key="2">
    <source>
        <dbReference type="Proteomes" id="UP000648187"/>
    </source>
</evidence>
<accession>A0A835GG73</accession>
<protein>
    <submittedName>
        <fullName evidence="1">Uncharacterized protein</fullName>
    </submittedName>
</protein>
<keyword evidence="2" id="KW-1185">Reference proteome</keyword>
<proteinExistence type="predicted"/>
<organism evidence="1 2">
    <name type="scientific">Spodoptera exigua</name>
    <name type="common">Beet armyworm</name>
    <name type="synonym">Noctua fulgens</name>
    <dbReference type="NCBI Taxonomy" id="7107"/>
    <lineage>
        <taxon>Eukaryota</taxon>
        <taxon>Metazoa</taxon>
        <taxon>Ecdysozoa</taxon>
        <taxon>Arthropoda</taxon>
        <taxon>Hexapoda</taxon>
        <taxon>Insecta</taxon>
        <taxon>Pterygota</taxon>
        <taxon>Neoptera</taxon>
        <taxon>Endopterygota</taxon>
        <taxon>Lepidoptera</taxon>
        <taxon>Glossata</taxon>
        <taxon>Ditrysia</taxon>
        <taxon>Noctuoidea</taxon>
        <taxon>Noctuidae</taxon>
        <taxon>Amphipyrinae</taxon>
        <taxon>Spodoptera</taxon>
    </lineage>
</organism>
<name>A0A835GG73_SPOEX</name>
<sequence>MDLRHPQSDGICVPDAVERERHHMLTPEDVARFAAARHPGYLASEVTLYSRSGSEHGGTAAGARTTPLKWKPVDNRTIWSVDEQLLKINKKNTSAQMPCIPTFFQFLISSVDLLNYEGSYQNFRKIKVSIISTRKLSLAGLRGNQTNRPSYLLSGPASTEL</sequence>
<dbReference type="Proteomes" id="UP000648187">
    <property type="component" value="Unassembled WGS sequence"/>
</dbReference>
<reference evidence="1" key="1">
    <citation type="submission" date="2020-08" db="EMBL/GenBank/DDBJ databases">
        <title>Spodoptera exigua strain:BAW_Kor-Di-RS1 Genome sequencing and assembly.</title>
        <authorList>
            <person name="Kim J."/>
            <person name="Nam H.Y."/>
            <person name="Kwon M."/>
            <person name="Choi J.H."/>
            <person name="Cho S.R."/>
            <person name="Kim G.-H."/>
        </authorList>
    </citation>
    <scope>NUCLEOTIDE SEQUENCE</scope>
    <source>
        <strain evidence="1">BAW_Kor-Di-RS1</strain>
        <tissue evidence="1">Whole-body</tissue>
    </source>
</reference>
<dbReference type="AlphaFoldDB" id="A0A835GG73"/>
<dbReference type="EMBL" id="JACKWZ010000094">
    <property type="protein sequence ID" value="KAF9416202.1"/>
    <property type="molecule type" value="Genomic_DNA"/>
</dbReference>
<gene>
    <name evidence="1" type="ORF">HW555_006361</name>
</gene>
<evidence type="ECO:0000313" key="1">
    <source>
        <dbReference type="EMBL" id="KAF9416202.1"/>
    </source>
</evidence>